<gene>
    <name evidence="10" type="ORF">TCLT_LOCUS7787</name>
</gene>
<dbReference type="WBParaSite" id="TCLT_0000779801-mRNA-1">
    <property type="protein sequence ID" value="TCLT_0000779801-mRNA-1"/>
    <property type="gene ID" value="TCLT_0000779801"/>
</dbReference>
<keyword evidence="4 8" id="KW-0812">Transmembrane</keyword>
<keyword evidence="5 9" id="KW-1133">Transmembrane helix</keyword>
<proteinExistence type="inferred from homology"/>
<dbReference type="STRING" id="103827.A0A0N5D4A8"/>
<dbReference type="Gene3D" id="1.20.1080.10">
    <property type="entry name" value="Glycerol uptake facilitator protein"/>
    <property type="match status" value="1"/>
</dbReference>
<dbReference type="InterPro" id="IPR000425">
    <property type="entry name" value="MIP"/>
</dbReference>
<dbReference type="OMA" id="MNTWINI"/>
<dbReference type="CDD" id="cd00333">
    <property type="entry name" value="MIP"/>
    <property type="match status" value="1"/>
</dbReference>
<evidence type="ECO:0000256" key="9">
    <source>
        <dbReference type="SAM" id="Phobius"/>
    </source>
</evidence>
<keyword evidence="6 9" id="KW-0472">Membrane</keyword>
<dbReference type="OrthoDB" id="3222at2759"/>
<feature type="transmembrane region" description="Helical" evidence="9">
    <location>
        <begin position="98"/>
        <end position="120"/>
    </location>
</feature>
<name>A0A0N5D4A8_THECL</name>
<evidence type="ECO:0000256" key="7">
    <source>
        <dbReference type="ARBA" id="ARBA00045280"/>
    </source>
</evidence>
<evidence type="ECO:0000256" key="3">
    <source>
        <dbReference type="ARBA" id="ARBA00022448"/>
    </source>
</evidence>
<comment type="similarity">
    <text evidence="2 8">Belongs to the MIP/aquaporin (TC 1.A.8) family.</text>
</comment>
<sequence>MAPTQFRPETLLRKYRIKHRLTRNLLSECFGTFLLLFIGTSIIAQLILSREKLNTWIQINIGWGLAITFSVYAVHKLSGGHLNPAISLVMWTFGHLKFFEFILYSIVQVIGAFIGAWATYLEINIFSLFSYAINEFDGGTRTAFGPNGTANIFATYPAEYLTVFGAYIDQIVGTGFLAFFVAAITDKRNKIPGWTHPMFFGFLVLLIGTCFGMNIGYPLNPARDFGPRIFTYFIYGSQVFTHPYSTWFLVPIIAPMVGAVSFAWAYHLFLGMHIPNEEYDVVHQNELEDREAIMIKK</sequence>
<dbReference type="InterPro" id="IPR023271">
    <property type="entry name" value="Aquaporin-like"/>
</dbReference>
<evidence type="ECO:0000313" key="12">
    <source>
        <dbReference type="WBParaSite" id="TCLT_0000779801-mRNA-1"/>
    </source>
</evidence>
<reference evidence="12" key="1">
    <citation type="submission" date="2016-04" db="UniProtKB">
        <authorList>
            <consortium name="WormBaseParasite"/>
        </authorList>
    </citation>
    <scope>IDENTIFICATION</scope>
</reference>
<evidence type="ECO:0000313" key="10">
    <source>
        <dbReference type="EMBL" id="VDN05280.1"/>
    </source>
</evidence>
<evidence type="ECO:0000256" key="2">
    <source>
        <dbReference type="ARBA" id="ARBA00006175"/>
    </source>
</evidence>
<evidence type="ECO:0000313" key="11">
    <source>
        <dbReference type="Proteomes" id="UP000276776"/>
    </source>
</evidence>
<dbReference type="PANTHER" id="PTHR43829:SF5">
    <property type="entry name" value="AQUAPORIN-9"/>
    <property type="match status" value="1"/>
</dbReference>
<dbReference type="GO" id="GO:0015254">
    <property type="term" value="F:glycerol channel activity"/>
    <property type="evidence" value="ECO:0007669"/>
    <property type="project" value="TreeGrafter"/>
</dbReference>
<dbReference type="PANTHER" id="PTHR43829">
    <property type="entry name" value="AQUAPORIN OR AQUAGLYCEROPORIN RELATED"/>
    <property type="match status" value="1"/>
</dbReference>
<feature type="transmembrane region" description="Helical" evidence="9">
    <location>
        <begin position="247"/>
        <end position="269"/>
    </location>
</feature>
<dbReference type="EMBL" id="UYYF01004545">
    <property type="protein sequence ID" value="VDN05280.1"/>
    <property type="molecule type" value="Genomic_DNA"/>
</dbReference>
<accession>A0A0N5D4A8</accession>
<dbReference type="PRINTS" id="PR00783">
    <property type="entry name" value="MINTRINSICP"/>
</dbReference>
<protein>
    <submittedName>
        <fullName evidence="12">Aquaporin</fullName>
    </submittedName>
</protein>
<dbReference type="Proteomes" id="UP000276776">
    <property type="component" value="Unassembled WGS sequence"/>
</dbReference>
<feature type="transmembrane region" description="Helical" evidence="9">
    <location>
        <begin position="21"/>
        <end position="44"/>
    </location>
</feature>
<evidence type="ECO:0000256" key="4">
    <source>
        <dbReference type="ARBA" id="ARBA00022692"/>
    </source>
</evidence>
<dbReference type="GO" id="GO:0015250">
    <property type="term" value="F:water channel activity"/>
    <property type="evidence" value="ECO:0007669"/>
    <property type="project" value="TreeGrafter"/>
</dbReference>
<dbReference type="Pfam" id="PF00230">
    <property type="entry name" value="MIP"/>
    <property type="match status" value="1"/>
</dbReference>
<reference evidence="10 11" key="2">
    <citation type="submission" date="2018-11" db="EMBL/GenBank/DDBJ databases">
        <authorList>
            <consortium name="Pathogen Informatics"/>
        </authorList>
    </citation>
    <scope>NUCLEOTIDE SEQUENCE [LARGE SCALE GENOMIC DNA]</scope>
</reference>
<evidence type="ECO:0000256" key="5">
    <source>
        <dbReference type="ARBA" id="ARBA00022989"/>
    </source>
</evidence>
<dbReference type="SUPFAM" id="SSF81338">
    <property type="entry name" value="Aquaporin-like"/>
    <property type="match status" value="1"/>
</dbReference>
<feature type="transmembrane region" description="Helical" evidence="9">
    <location>
        <begin position="164"/>
        <end position="185"/>
    </location>
</feature>
<keyword evidence="11" id="KW-1185">Reference proteome</keyword>
<dbReference type="GO" id="GO:0016323">
    <property type="term" value="C:basolateral plasma membrane"/>
    <property type="evidence" value="ECO:0007669"/>
    <property type="project" value="TreeGrafter"/>
</dbReference>
<comment type="subcellular location">
    <subcellularLocation>
        <location evidence="1">Membrane</location>
        <topology evidence="1">Multi-pass membrane protein</topology>
    </subcellularLocation>
</comment>
<dbReference type="InterPro" id="IPR050363">
    <property type="entry name" value="MIP/Aquaporin"/>
</dbReference>
<evidence type="ECO:0000256" key="1">
    <source>
        <dbReference type="ARBA" id="ARBA00004141"/>
    </source>
</evidence>
<evidence type="ECO:0000256" key="8">
    <source>
        <dbReference type="RuleBase" id="RU000477"/>
    </source>
</evidence>
<evidence type="ECO:0000256" key="6">
    <source>
        <dbReference type="ARBA" id="ARBA00023136"/>
    </source>
</evidence>
<dbReference type="AlphaFoldDB" id="A0A0N5D4A8"/>
<organism evidence="12">
    <name type="scientific">Thelazia callipaeda</name>
    <name type="common">Oriental eyeworm</name>
    <name type="synonym">Parasitic nematode</name>
    <dbReference type="NCBI Taxonomy" id="103827"/>
    <lineage>
        <taxon>Eukaryota</taxon>
        <taxon>Metazoa</taxon>
        <taxon>Ecdysozoa</taxon>
        <taxon>Nematoda</taxon>
        <taxon>Chromadorea</taxon>
        <taxon>Rhabditida</taxon>
        <taxon>Spirurina</taxon>
        <taxon>Spiruromorpha</taxon>
        <taxon>Thelazioidea</taxon>
        <taxon>Thelaziidae</taxon>
        <taxon>Thelazia</taxon>
    </lineage>
</organism>
<feature type="transmembrane region" description="Helical" evidence="9">
    <location>
        <begin position="197"/>
        <end position="217"/>
    </location>
</feature>
<feature type="transmembrane region" description="Helical" evidence="9">
    <location>
        <begin position="56"/>
        <end position="77"/>
    </location>
</feature>
<keyword evidence="3 8" id="KW-0813">Transport</keyword>
<comment type="function">
    <text evidence="7">Aquaglyceroporin that may modulate the water content and osmolytes during anhydrobiosis.</text>
</comment>